<evidence type="ECO:0000256" key="1">
    <source>
        <dbReference type="ARBA" id="ARBA00010515"/>
    </source>
</evidence>
<gene>
    <name evidence="7" type="ORF">Cvel_12113</name>
</gene>
<comment type="similarity">
    <text evidence="1">Belongs to the 'GDXG' lipolytic enzyme family.</text>
</comment>
<evidence type="ECO:0000256" key="3">
    <source>
        <dbReference type="PROSITE-ProRule" id="PRU10038"/>
    </source>
</evidence>
<dbReference type="SUPFAM" id="SSF53474">
    <property type="entry name" value="alpha/beta-Hydrolases"/>
    <property type="match status" value="1"/>
</dbReference>
<keyword evidence="5" id="KW-0812">Transmembrane</keyword>
<dbReference type="GO" id="GO:0016787">
    <property type="term" value="F:hydrolase activity"/>
    <property type="evidence" value="ECO:0007669"/>
    <property type="project" value="UniProtKB-KW"/>
</dbReference>
<feature type="active site" evidence="3">
    <location>
        <position position="267"/>
    </location>
</feature>
<feature type="transmembrane region" description="Helical" evidence="5">
    <location>
        <begin position="52"/>
        <end position="72"/>
    </location>
</feature>
<evidence type="ECO:0000256" key="4">
    <source>
        <dbReference type="SAM" id="MobiDB-lite"/>
    </source>
</evidence>
<protein>
    <recommendedName>
        <fullName evidence="6">Alpha/beta hydrolase fold-3 domain-containing protein</fullName>
    </recommendedName>
</protein>
<feature type="compositionally biased region" description="Polar residues" evidence="4">
    <location>
        <begin position="16"/>
        <end position="27"/>
    </location>
</feature>
<dbReference type="EMBL" id="CDMZ01005711">
    <property type="protein sequence ID" value="CEM53627.1"/>
    <property type="molecule type" value="Genomic_DNA"/>
</dbReference>
<dbReference type="PANTHER" id="PTHR48081:SF8">
    <property type="entry name" value="ALPHA_BETA HYDROLASE FOLD-3 DOMAIN-CONTAINING PROTEIN-RELATED"/>
    <property type="match status" value="1"/>
</dbReference>
<accession>A0A0G4I923</accession>
<dbReference type="VEuPathDB" id="CryptoDB:Cvel_12113"/>
<evidence type="ECO:0000256" key="2">
    <source>
        <dbReference type="ARBA" id="ARBA00022801"/>
    </source>
</evidence>
<dbReference type="PROSITE" id="PS01174">
    <property type="entry name" value="LIPASE_GDXG_SER"/>
    <property type="match status" value="1"/>
</dbReference>
<name>A0A0G4I923_9ALVE</name>
<keyword evidence="2" id="KW-0378">Hydrolase</keyword>
<dbReference type="AlphaFoldDB" id="A0A0G4I923"/>
<sequence length="498" mass="53950">MCCPKEGGGSQEGGVSLSQTTPKSQETLMDGEGVTVDASSTSRSRFSSKRNVLTLAAFFAVLASLFAFVAPYPVSFYAVRTIHELIILKVKAVGWPDWMDGRQNEEMSWEFRSLAAMLFWHNEKDLSYNHPKGVDLMRAEVDRMATLAPLHKQAKVQLVDADGSPAALIDVSGAAQPSQNLREGTLVYFHGGGYSMGSMNAYLGIGTEMALSLGLTRALVVEYPRLPEAGALPDVIDAAFASYLWLLKKLEETGSSQGGKIVFAGDSAGGALCLYVMQHAQAHSAATGPSVRLPDAAVLLSPWVWPGAHSTAPSLLKFRESDAFCRPRVSEWIMTLFVQSNKELMREEHREEEREGGEKKEISAHFPQLAGGLQRFNLLAAAAEGRLGADLPPMFVSVGGGELLLDMGVEFARLLEIPSVPPSVYNQSVTPPPFEEQVAPCVEAAGRAGEGKRAGDCLSVVPHMPHIFQCFPAFAKEARGEHARIGAWFRSLDVEKKN</sequence>
<evidence type="ECO:0000256" key="5">
    <source>
        <dbReference type="SAM" id="Phobius"/>
    </source>
</evidence>
<feature type="compositionally biased region" description="Gly residues" evidence="4">
    <location>
        <begin position="1"/>
        <end position="12"/>
    </location>
</feature>
<dbReference type="InterPro" id="IPR033140">
    <property type="entry name" value="Lipase_GDXG_put_SER_AS"/>
</dbReference>
<feature type="domain" description="Alpha/beta hydrolase fold-3" evidence="6">
    <location>
        <begin position="186"/>
        <end position="416"/>
    </location>
</feature>
<evidence type="ECO:0000313" key="7">
    <source>
        <dbReference type="EMBL" id="CEM53627.1"/>
    </source>
</evidence>
<proteinExistence type="inferred from homology"/>
<dbReference type="PANTHER" id="PTHR48081">
    <property type="entry name" value="AB HYDROLASE SUPERFAMILY PROTEIN C4A8.06C"/>
    <property type="match status" value="1"/>
</dbReference>
<dbReference type="InterPro" id="IPR013094">
    <property type="entry name" value="AB_hydrolase_3"/>
</dbReference>
<organism evidence="7">
    <name type="scientific">Chromera velia CCMP2878</name>
    <dbReference type="NCBI Taxonomy" id="1169474"/>
    <lineage>
        <taxon>Eukaryota</taxon>
        <taxon>Sar</taxon>
        <taxon>Alveolata</taxon>
        <taxon>Colpodellida</taxon>
        <taxon>Chromeraceae</taxon>
        <taxon>Chromera</taxon>
    </lineage>
</organism>
<keyword evidence="5" id="KW-0472">Membrane</keyword>
<dbReference type="InterPro" id="IPR029058">
    <property type="entry name" value="AB_hydrolase_fold"/>
</dbReference>
<dbReference type="InterPro" id="IPR050300">
    <property type="entry name" value="GDXG_lipolytic_enzyme"/>
</dbReference>
<dbReference type="Pfam" id="PF07859">
    <property type="entry name" value="Abhydrolase_3"/>
    <property type="match status" value="1"/>
</dbReference>
<reference evidence="7" key="1">
    <citation type="submission" date="2014-11" db="EMBL/GenBank/DDBJ databases">
        <authorList>
            <person name="Otto D Thomas"/>
            <person name="Naeem Raeece"/>
        </authorList>
    </citation>
    <scope>NUCLEOTIDE SEQUENCE</scope>
</reference>
<keyword evidence="5" id="KW-1133">Transmembrane helix</keyword>
<evidence type="ECO:0000259" key="6">
    <source>
        <dbReference type="Pfam" id="PF07859"/>
    </source>
</evidence>
<feature type="region of interest" description="Disordered" evidence="4">
    <location>
        <begin position="1"/>
        <end position="34"/>
    </location>
</feature>
<dbReference type="Gene3D" id="3.40.50.1820">
    <property type="entry name" value="alpha/beta hydrolase"/>
    <property type="match status" value="1"/>
</dbReference>